<dbReference type="Proteomes" id="UP000789508">
    <property type="component" value="Unassembled WGS sequence"/>
</dbReference>
<dbReference type="AlphaFoldDB" id="A0A9N9J4R9"/>
<protein>
    <submittedName>
        <fullName evidence="2">12632_t:CDS:1</fullName>
    </submittedName>
</protein>
<feature type="compositionally biased region" description="Basic residues" evidence="1">
    <location>
        <begin position="38"/>
        <end position="51"/>
    </location>
</feature>
<reference evidence="2" key="1">
    <citation type="submission" date="2021-06" db="EMBL/GenBank/DDBJ databases">
        <authorList>
            <person name="Kallberg Y."/>
            <person name="Tangrot J."/>
            <person name="Rosling A."/>
        </authorList>
    </citation>
    <scope>NUCLEOTIDE SEQUENCE</scope>
    <source>
        <strain evidence="2">FL130A</strain>
    </source>
</reference>
<name>A0A9N9J4R9_9GLOM</name>
<organism evidence="2 3">
    <name type="scientific">Ambispora leptoticha</name>
    <dbReference type="NCBI Taxonomy" id="144679"/>
    <lineage>
        <taxon>Eukaryota</taxon>
        <taxon>Fungi</taxon>
        <taxon>Fungi incertae sedis</taxon>
        <taxon>Mucoromycota</taxon>
        <taxon>Glomeromycotina</taxon>
        <taxon>Glomeromycetes</taxon>
        <taxon>Archaeosporales</taxon>
        <taxon>Ambisporaceae</taxon>
        <taxon>Ambispora</taxon>
    </lineage>
</organism>
<evidence type="ECO:0000313" key="3">
    <source>
        <dbReference type="Proteomes" id="UP000789508"/>
    </source>
</evidence>
<dbReference type="EMBL" id="CAJVPS010047966">
    <property type="protein sequence ID" value="CAG8763851.1"/>
    <property type="molecule type" value="Genomic_DNA"/>
</dbReference>
<accession>A0A9N9J4R9</accession>
<sequence>VSTAVHSSEIISDLSTRPGTLVPDLLAKHYSPTEHNAVARKREKAPNHSKHQPNSQSLNQTNRLSHPKAFKQREKATPNRINNPLNKQEELDQETKQSIELFAKIKKYKQHYHTPEKRESIQQNYKPVLTPLIQPAPDDNLYNIFLQQYRLNQKRMKYIGVTTDGTAEHIINAVIKTGSNIIQTFMTYIPTEQSYSDEMMKNWITLKEGKPNLTNDYKLIKALEGYNNEVPHLKIVIHASMGLSINDNFRQYTEILTG</sequence>
<evidence type="ECO:0000256" key="1">
    <source>
        <dbReference type="SAM" id="MobiDB-lite"/>
    </source>
</evidence>
<gene>
    <name evidence="2" type="ORF">ALEPTO_LOCUS13774</name>
</gene>
<feature type="non-terminal residue" evidence="2">
    <location>
        <position position="258"/>
    </location>
</feature>
<comment type="caution">
    <text evidence="2">The sequence shown here is derived from an EMBL/GenBank/DDBJ whole genome shotgun (WGS) entry which is preliminary data.</text>
</comment>
<proteinExistence type="predicted"/>
<feature type="compositionally biased region" description="Polar residues" evidence="1">
    <location>
        <begin position="52"/>
        <end position="64"/>
    </location>
</feature>
<feature type="region of interest" description="Disordered" evidence="1">
    <location>
        <begin position="35"/>
        <end position="94"/>
    </location>
</feature>
<keyword evidence="3" id="KW-1185">Reference proteome</keyword>
<evidence type="ECO:0000313" key="2">
    <source>
        <dbReference type="EMBL" id="CAG8763851.1"/>
    </source>
</evidence>
<feature type="non-terminal residue" evidence="2">
    <location>
        <position position="1"/>
    </location>
</feature>